<evidence type="ECO:0000256" key="14">
    <source>
        <dbReference type="PROSITE-ProRule" id="PRU00175"/>
    </source>
</evidence>
<dbReference type="InterPro" id="IPR001841">
    <property type="entry name" value="Znf_RING"/>
</dbReference>
<dbReference type="AlphaFoldDB" id="A0A7N0VCA5"/>
<evidence type="ECO:0000256" key="11">
    <source>
        <dbReference type="ARBA" id="ARBA00022989"/>
    </source>
</evidence>
<comment type="pathway">
    <text evidence="3">Protein modification; protein ubiquitination.</text>
</comment>
<evidence type="ECO:0000256" key="8">
    <source>
        <dbReference type="ARBA" id="ARBA00022771"/>
    </source>
</evidence>
<protein>
    <recommendedName>
        <fullName evidence="4">RING-type E3 ubiquitin transferase</fullName>
        <ecNumber evidence="4">2.3.2.27</ecNumber>
    </recommendedName>
</protein>
<comment type="catalytic activity">
    <reaction evidence="1">
        <text>S-ubiquitinyl-[E2 ubiquitin-conjugating enzyme]-L-cysteine + [acceptor protein]-L-lysine = [E2 ubiquitin-conjugating enzyme]-L-cysteine + N(6)-ubiquitinyl-[acceptor protein]-L-lysine.</text>
        <dbReference type="EC" id="2.3.2.27"/>
    </reaction>
</comment>
<dbReference type="EnsemblPlants" id="Kaladp0440s0001.1.v1.1">
    <property type="protein sequence ID" value="Kaladp0440s0001.1.v1.1.CDS.1"/>
    <property type="gene ID" value="Kaladp0440s0001.v1.1"/>
</dbReference>
<keyword evidence="12 16" id="KW-0472">Membrane</keyword>
<evidence type="ECO:0000256" key="1">
    <source>
        <dbReference type="ARBA" id="ARBA00000900"/>
    </source>
</evidence>
<evidence type="ECO:0000256" key="12">
    <source>
        <dbReference type="ARBA" id="ARBA00023136"/>
    </source>
</evidence>
<name>A0A7N0VCA5_KALFE</name>
<dbReference type="Gene3D" id="3.30.40.10">
    <property type="entry name" value="Zinc/RING finger domain, C3HC4 (zinc finger)"/>
    <property type="match status" value="1"/>
</dbReference>
<evidence type="ECO:0000256" key="4">
    <source>
        <dbReference type="ARBA" id="ARBA00012483"/>
    </source>
</evidence>
<dbReference type="PANTHER" id="PTHR46913">
    <property type="entry name" value="RING-H2 FINGER PROTEIN ATL16"/>
    <property type="match status" value="1"/>
</dbReference>
<dbReference type="Proteomes" id="UP000594263">
    <property type="component" value="Unplaced"/>
</dbReference>
<accession>A0A7N0VCA5</accession>
<proteinExistence type="inferred from homology"/>
<keyword evidence="11 16" id="KW-1133">Transmembrane helix</keyword>
<evidence type="ECO:0000256" key="16">
    <source>
        <dbReference type="SAM" id="Phobius"/>
    </source>
</evidence>
<dbReference type="SMART" id="SM00184">
    <property type="entry name" value="RING"/>
    <property type="match status" value="1"/>
</dbReference>
<keyword evidence="8 14" id="KW-0863">Zinc-finger</keyword>
<dbReference type="Pfam" id="PF13639">
    <property type="entry name" value="zf-RING_2"/>
    <property type="match status" value="1"/>
</dbReference>
<comment type="similarity">
    <text evidence="13">Belongs to the RING-type zinc finger family. ATL subfamily.</text>
</comment>
<feature type="compositionally biased region" description="Low complexity" evidence="15">
    <location>
        <begin position="136"/>
        <end position="148"/>
    </location>
</feature>
<feature type="region of interest" description="Disordered" evidence="15">
    <location>
        <begin position="136"/>
        <end position="156"/>
    </location>
</feature>
<dbReference type="GO" id="GO:0061630">
    <property type="term" value="F:ubiquitin protein ligase activity"/>
    <property type="evidence" value="ECO:0007669"/>
    <property type="project" value="UniProtKB-EC"/>
</dbReference>
<evidence type="ECO:0000256" key="6">
    <source>
        <dbReference type="ARBA" id="ARBA00022692"/>
    </source>
</evidence>
<dbReference type="GO" id="GO:0016020">
    <property type="term" value="C:membrane"/>
    <property type="evidence" value="ECO:0007669"/>
    <property type="project" value="UniProtKB-SubCell"/>
</dbReference>
<dbReference type="InterPro" id="IPR013083">
    <property type="entry name" value="Znf_RING/FYVE/PHD"/>
</dbReference>
<comment type="subcellular location">
    <subcellularLocation>
        <location evidence="2">Membrane</location>
        <topology evidence="2">Single-pass membrane protein</topology>
    </subcellularLocation>
</comment>
<keyword evidence="10" id="KW-0862">Zinc</keyword>
<dbReference type="InterPro" id="IPR044600">
    <property type="entry name" value="ATL1/ATL16-like"/>
</dbReference>
<keyword evidence="5" id="KW-0808">Transferase</keyword>
<evidence type="ECO:0000256" key="5">
    <source>
        <dbReference type="ARBA" id="ARBA00022679"/>
    </source>
</evidence>
<evidence type="ECO:0000256" key="15">
    <source>
        <dbReference type="SAM" id="MobiDB-lite"/>
    </source>
</evidence>
<evidence type="ECO:0000256" key="2">
    <source>
        <dbReference type="ARBA" id="ARBA00004167"/>
    </source>
</evidence>
<dbReference type="PROSITE" id="PS50089">
    <property type="entry name" value="ZF_RING_2"/>
    <property type="match status" value="1"/>
</dbReference>
<evidence type="ECO:0000256" key="3">
    <source>
        <dbReference type="ARBA" id="ARBA00004906"/>
    </source>
</evidence>
<dbReference type="PANTHER" id="PTHR46913:SF1">
    <property type="entry name" value="RING-H2 FINGER PROTEIN ATL16"/>
    <property type="match status" value="1"/>
</dbReference>
<dbReference type="GO" id="GO:0008270">
    <property type="term" value="F:zinc ion binding"/>
    <property type="evidence" value="ECO:0007669"/>
    <property type="project" value="UniProtKB-KW"/>
</dbReference>
<organism evidence="18 19">
    <name type="scientific">Kalanchoe fedtschenkoi</name>
    <name type="common">Lavender scallops</name>
    <name type="synonym">South American air plant</name>
    <dbReference type="NCBI Taxonomy" id="63787"/>
    <lineage>
        <taxon>Eukaryota</taxon>
        <taxon>Viridiplantae</taxon>
        <taxon>Streptophyta</taxon>
        <taxon>Embryophyta</taxon>
        <taxon>Tracheophyta</taxon>
        <taxon>Spermatophyta</taxon>
        <taxon>Magnoliopsida</taxon>
        <taxon>eudicotyledons</taxon>
        <taxon>Gunneridae</taxon>
        <taxon>Pentapetalae</taxon>
        <taxon>Saxifragales</taxon>
        <taxon>Crassulaceae</taxon>
        <taxon>Kalanchoe</taxon>
    </lineage>
</organism>
<dbReference type="Gramene" id="Kaladp0440s0001.1.v1.1">
    <property type="protein sequence ID" value="Kaladp0440s0001.1.v1.1.CDS.1"/>
    <property type="gene ID" value="Kaladp0440s0001.v1.1"/>
</dbReference>
<keyword evidence="19" id="KW-1185">Reference proteome</keyword>
<evidence type="ECO:0000313" key="18">
    <source>
        <dbReference type="EnsemblPlants" id="Kaladp0440s0001.1.v1.1.CDS.1"/>
    </source>
</evidence>
<evidence type="ECO:0000256" key="7">
    <source>
        <dbReference type="ARBA" id="ARBA00022723"/>
    </source>
</evidence>
<keyword evidence="6 16" id="KW-0812">Transmembrane</keyword>
<dbReference type="UniPathway" id="UPA00143"/>
<feature type="domain" description="RING-type" evidence="17">
    <location>
        <begin position="84"/>
        <end position="126"/>
    </location>
</feature>
<dbReference type="GO" id="GO:0016567">
    <property type="term" value="P:protein ubiquitination"/>
    <property type="evidence" value="ECO:0007669"/>
    <property type="project" value="UniProtKB-UniPathway"/>
</dbReference>
<sequence length="200" mass="21813">MEEKRHAVAGDFDPLLIGIVGCFAGVLMVAAFHYVANRCTSPGGDLENERQGNRSEIVLSTSHSHSALLPPYRHGGPEKLDGTCAVCLSEFEDGEMIRVLPECLHSFHAPCIDMWLYSHSSCPLCRANTRLLPLPLSSQSSEPRSEAPATRHTPFPRPVTTSMLYYSSEDPFRVSPASATTHAGGRILQGSLLAYINVTF</sequence>
<reference evidence="18" key="1">
    <citation type="submission" date="2021-01" db="UniProtKB">
        <authorList>
            <consortium name="EnsemblPlants"/>
        </authorList>
    </citation>
    <scope>IDENTIFICATION</scope>
</reference>
<evidence type="ECO:0000256" key="10">
    <source>
        <dbReference type="ARBA" id="ARBA00022833"/>
    </source>
</evidence>
<evidence type="ECO:0000256" key="9">
    <source>
        <dbReference type="ARBA" id="ARBA00022786"/>
    </source>
</evidence>
<evidence type="ECO:0000256" key="13">
    <source>
        <dbReference type="ARBA" id="ARBA00024209"/>
    </source>
</evidence>
<evidence type="ECO:0000259" key="17">
    <source>
        <dbReference type="PROSITE" id="PS50089"/>
    </source>
</evidence>
<evidence type="ECO:0000313" key="19">
    <source>
        <dbReference type="Proteomes" id="UP000594263"/>
    </source>
</evidence>
<keyword evidence="9" id="KW-0833">Ubl conjugation pathway</keyword>
<keyword evidence="7" id="KW-0479">Metal-binding</keyword>
<dbReference type="OMA" id="FHLFHID"/>
<dbReference type="EC" id="2.3.2.27" evidence="4"/>
<feature type="transmembrane region" description="Helical" evidence="16">
    <location>
        <begin position="12"/>
        <end position="36"/>
    </location>
</feature>
<dbReference type="CDD" id="cd16461">
    <property type="entry name" value="RING-H2_EL5-like"/>
    <property type="match status" value="1"/>
</dbReference>
<dbReference type="SUPFAM" id="SSF57850">
    <property type="entry name" value="RING/U-box"/>
    <property type="match status" value="1"/>
</dbReference>